<keyword evidence="1" id="KW-1133">Transmembrane helix</keyword>
<organism evidence="2 3">
    <name type="scientific">Candidatus Lloydbacteria bacterium RIFCSPHIGHO2_02_FULL_51_22</name>
    <dbReference type="NCBI Taxonomy" id="1798663"/>
    <lineage>
        <taxon>Bacteria</taxon>
        <taxon>Candidatus Lloydiibacteriota</taxon>
    </lineage>
</organism>
<dbReference type="EMBL" id="MHLN01000026">
    <property type="protein sequence ID" value="OGZ11088.1"/>
    <property type="molecule type" value="Genomic_DNA"/>
</dbReference>
<evidence type="ECO:0000313" key="3">
    <source>
        <dbReference type="Proteomes" id="UP000178099"/>
    </source>
</evidence>
<sequence>MHKIMFKNEKSCGKLTARTGLGNGGQAAIVAVLFLVSAMLVITGGFSSLALRERKMDRAGGNGVTSFLLAEASVEDILYRLKTGLAVSLEETLISGDTTVTTTLASSTTEILIRAEGDTKGYIRAVSATVSPPDGYDILDWKETE</sequence>
<accession>A0A1G2DE90</accession>
<dbReference type="Proteomes" id="UP000178099">
    <property type="component" value="Unassembled WGS sequence"/>
</dbReference>
<reference evidence="2 3" key="1">
    <citation type="journal article" date="2016" name="Nat. Commun.">
        <title>Thousands of microbial genomes shed light on interconnected biogeochemical processes in an aquifer system.</title>
        <authorList>
            <person name="Anantharaman K."/>
            <person name="Brown C.T."/>
            <person name="Hug L.A."/>
            <person name="Sharon I."/>
            <person name="Castelle C.J."/>
            <person name="Probst A.J."/>
            <person name="Thomas B.C."/>
            <person name="Singh A."/>
            <person name="Wilkins M.J."/>
            <person name="Karaoz U."/>
            <person name="Brodie E.L."/>
            <person name="Williams K.H."/>
            <person name="Hubbard S.S."/>
            <person name="Banfield J.F."/>
        </authorList>
    </citation>
    <scope>NUCLEOTIDE SEQUENCE [LARGE SCALE GENOMIC DNA]</scope>
</reference>
<evidence type="ECO:0000313" key="2">
    <source>
        <dbReference type="EMBL" id="OGZ11088.1"/>
    </source>
</evidence>
<feature type="transmembrane region" description="Helical" evidence="1">
    <location>
        <begin position="27"/>
        <end position="51"/>
    </location>
</feature>
<name>A0A1G2DE90_9BACT</name>
<keyword evidence="1" id="KW-0472">Membrane</keyword>
<dbReference type="AlphaFoldDB" id="A0A1G2DE90"/>
<gene>
    <name evidence="2" type="ORF">A3D67_01085</name>
</gene>
<evidence type="ECO:0000256" key="1">
    <source>
        <dbReference type="SAM" id="Phobius"/>
    </source>
</evidence>
<proteinExistence type="predicted"/>
<evidence type="ECO:0008006" key="4">
    <source>
        <dbReference type="Google" id="ProtNLM"/>
    </source>
</evidence>
<keyword evidence="1" id="KW-0812">Transmembrane</keyword>
<comment type="caution">
    <text evidence="2">The sequence shown here is derived from an EMBL/GenBank/DDBJ whole genome shotgun (WGS) entry which is preliminary data.</text>
</comment>
<protein>
    <recommendedName>
        <fullName evidence="4">Type 4 fimbrial biogenesis protein PilX N-terminal domain-containing protein</fullName>
    </recommendedName>
</protein>